<sequence length="153" mass="16723">MSNNGNGYKLIFSMDLDDSRSLLWGNLQLVYPDGNDINYLATSGIAGYQGKEDQWTRARGPIPQGFEYRIPTTPYYVPTKGVEGMFFHITPDPVESSSGVTRGEFGIHFDANVPGSAGCIVLKNKSGFDALCDRMEQIAKSGVNSIPVQVSYS</sequence>
<reference evidence="1" key="1">
    <citation type="submission" date="2019-10" db="EMBL/GenBank/DDBJ databases">
        <title>Draft genome sequece of Microseira wollei NIES-4236.</title>
        <authorList>
            <person name="Yamaguchi H."/>
            <person name="Suzuki S."/>
            <person name="Kawachi M."/>
        </authorList>
    </citation>
    <scope>NUCLEOTIDE SEQUENCE</scope>
    <source>
        <strain evidence="1">NIES-4236</strain>
    </source>
</reference>
<keyword evidence="2" id="KW-1185">Reference proteome</keyword>
<evidence type="ECO:0000313" key="1">
    <source>
        <dbReference type="EMBL" id="GET37432.1"/>
    </source>
</evidence>
<proteinExistence type="predicted"/>
<evidence type="ECO:0000313" key="2">
    <source>
        <dbReference type="Proteomes" id="UP001050975"/>
    </source>
</evidence>
<name>A0AAV3XAX8_9CYAN</name>
<dbReference type="Proteomes" id="UP001050975">
    <property type="component" value="Unassembled WGS sequence"/>
</dbReference>
<organism evidence="1 2">
    <name type="scientific">Microseira wollei NIES-4236</name>
    <dbReference type="NCBI Taxonomy" id="2530354"/>
    <lineage>
        <taxon>Bacteria</taxon>
        <taxon>Bacillati</taxon>
        <taxon>Cyanobacteriota</taxon>
        <taxon>Cyanophyceae</taxon>
        <taxon>Oscillatoriophycideae</taxon>
        <taxon>Aerosakkonematales</taxon>
        <taxon>Aerosakkonemataceae</taxon>
        <taxon>Microseira</taxon>
    </lineage>
</organism>
<comment type="caution">
    <text evidence="1">The sequence shown here is derived from an EMBL/GenBank/DDBJ whole genome shotgun (WGS) entry which is preliminary data.</text>
</comment>
<dbReference type="RefSeq" id="WP_226578883.1">
    <property type="nucleotide sequence ID" value="NZ_BLAY01000028.1"/>
</dbReference>
<dbReference type="AlphaFoldDB" id="A0AAV3XAX8"/>
<accession>A0AAV3XAX8</accession>
<gene>
    <name evidence="1" type="ORF">MiSe_21850</name>
</gene>
<evidence type="ECO:0008006" key="3">
    <source>
        <dbReference type="Google" id="ProtNLM"/>
    </source>
</evidence>
<protein>
    <recommendedName>
        <fullName evidence="3">YkuD domain-containing protein</fullName>
    </recommendedName>
</protein>
<dbReference type="EMBL" id="BLAY01000028">
    <property type="protein sequence ID" value="GET37432.1"/>
    <property type="molecule type" value="Genomic_DNA"/>
</dbReference>